<dbReference type="SUPFAM" id="SSF47699">
    <property type="entry name" value="Bifunctional inhibitor/lipid-transfer protein/seed storage 2S albumin"/>
    <property type="match status" value="1"/>
</dbReference>
<keyword evidence="4" id="KW-1185">Reference proteome</keyword>
<protein>
    <recommendedName>
        <fullName evidence="2">Bifunctional inhibitor/plant lipid transfer protein/seed storage helical domain-containing protein</fullName>
    </recommendedName>
</protein>
<keyword evidence="1" id="KW-1133">Transmembrane helix</keyword>
<dbReference type="AlphaFoldDB" id="A0AAV5C098"/>
<organism evidence="3 4">
    <name type="scientific">Eleusine coracana subsp. coracana</name>
    <dbReference type="NCBI Taxonomy" id="191504"/>
    <lineage>
        <taxon>Eukaryota</taxon>
        <taxon>Viridiplantae</taxon>
        <taxon>Streptophyta</taxon>
        <taxon>Embryophyta</taxon>
        <taxon>Tracheophyta</taxon>
        <taxon>Spermatophyta</taxon>
        <taxon>Magnoliopsida</taxon>
        <taxon>Liliopsida</taxon>
        <taxon>Poales</taxon>
        <taxon>Poaceae</taxon>
        <taxon>PACMAD clade</taxon>
        <taxon>Chloridoideae</taxon>
        <taxon>Cynodonteae</taxon>
        <taxon>Eleusininae</taxon>
        <taxon>Eleusine</taxon>
    </lineage>
</organism>
<keyword evidence="1" id="KW-0812">Transmembrane</keyword>
<sequence length="161" mass="16937">MHMQVTGRAISSGYITPRSSSKLIITTNHHTASCNSQACGTELASRAEAAKVVSDPFPTTMATGMMKVALMVSLLIVAAAASAGALSVCGVDESAMEACRSFCEVGSTVDTPSALCCDGLKNARFSCLCKYKSYLPNYIDSNRVMMIPAACHIRAPPNMCN</sequence>
<evidence type="ECO:0000256" key="1">
    <source>
        <dbReference type="SAM" id="Phobius"/>
    </source>
</evidence>
<gene>
    <name evidence="3" type="primary">ga08531</name>
    <name evidence="3" type="ORF">PR202_ga08531</name>
</gene>
<evidence type="ECO:0000313" key="4">
    <source>
        <dbReference type="Proteomes" id="UP001054889"/>
    </source>
</evidence>
<feature type="transmembrane region" description="Helical" evidence="1">
    <location>
        <begin position="68"/>
        <end position="88"/>
    </location>
</feature>
<dbReference type="CDD" id="cd04660">
    <property type="entry name" value="nsLTP_like"/>
    <property type="match status" value="1"/>
</dbReference>
<evidence type="ECO:0000313" key="3">
    <source>
        <dbReference type="EMBL" id="GJM92101.1"/>
    </source>
</evidence>
<dbReference type="Gene3D" id="1.10.110.10">
    <property type="entry name" value="Plant lipid-transfer and hydrophobic proteins"/>
    <property type="match status" value="1"/>
</dbReference>
<dbReference type="Proteomes" id="UP001054889">
    <property type="component" value="Unassembled WGS sequence"/>
</dbReference>
<dbReference type="EMBL" id="BQKI01000004">
    <property type="protein sequence ID" value="GJM92101.1"/>
    <property type="molecule type" value="Genomic_DNA"/>
</dbReference>
<evidence type="ECO:0000259" key="2">
    <source>
        <dbReference type="Pfam" id="PF14368"/>
    </source>
</evidence>
<name>A0AAV5C098_ELECO</name>
<proteinExistence type="predicted"/>
<reference evidence="3" key="2">
    <citation type="submission" date="2021-12" db="EMBL/GenBank/DDBJ databases">
        <title>Resequencing data analysis of finger millet.</title>
        <authorList>
            <person name="Hatakeyama M."/>
            <person name="Aluri S."/>
            <person name="Balachadran M.T."/>
            <person name="Sivarajan S.R."/>
            <person name="Poveda L."/>
            <person name="Shimizu-Inatsugi R."/>
            <person name="Schlapbach R."/>
            <person name="Sreeman S.M."/>
            <person name="Shimizu K.K."/>
        </authorList>
    </citation>
    <scope>NUCLEOTIDE SEQUENCE</scope>
</reference>
<keyword evidence="1" id="KW-0472">Membrane</keyword>
<dbReference type="InterPro" id="IPR016140">
    <property type="entry name" value="Bifunc_inhib/LTP/seed_store"/>
</dbReference>
<comment type="caution">
    <text evidence="3">The sequence shown here is derived from an EMBL/GenBank/DDBJ whole genome shotgun (WGS) entry which is preliminary data.</text>
</comment>
<reference evidence="3" key="1">
    <citation type="journal article" date="2018" name="DNA Res.">
        <title>Multiple hybrid de novo genome assembly of finger millet, an orphan allotetraploid crop.</title>
        <authorList>
            <person name="Hatakeyama M."/>
            <person name="Aluri S."/>
            <person name="Balachadran M.T."/>
            <person name="Sivarajan S.R."/>
            <person name="Patrignani A."/>
            <person name="Gruter S."/>
            <person name="Poveda L."/>
            <person name="Shimizu-Inatsugi R."/>
            <person name="Baeten J."/>
            <person name="Francoijs K.J."/>
            <person name="Nataraja K.N."/>
            <person name="Reddy Y.A.N."/>
            <person name="Phadnis S."/>
            <person name="Ravikumar R.L."/>
            <person name="Schlapbach R."/>
            <person name="Sreeman S.M."/>
            <person name="Shimizu K.K."/>
        </authorList>
    </citation>
    <scope>NUCLEOTIDE SEQUENCE</scope>
</reference>
<feature type="domain" description="Bifunctional inhibitor/plant lipid transfer protein/seed storage helical" evidence="2">
    <location>
        <begin position="75"/>
        <end position="160"/>
    </location>
</feature>
<dbReference type="InterPro" id="IPR036312">
    <property type="entry name" value="Bifun_inhib/LTP/seed_sf"/>
</dbReference>
<dbReference type="InterPro" id="IPR044741">
    <property type="entry name" value="NsLTP-like"/>
</dbReference>
<accession>A0AAV5C098</accession>
<dbReference type="Pfam" id="PF14368">
    <property type="entry name" value="LTP_2"/>
    <property type="match status" value="1"/>
</dbReference>